<dbReference type="EMBL" id="CM044702">
    <property type="protein sequence ID" value="KAI5677382.1"/>
    <property type="molecule type" value="Genomic_DNA"/>
</dbReference>
<accession>A0ACC0BXN7</accession>
<dbReference type="Proteomes" id="UP001060085">
    <property type="component" value="Linkage Group LG02"/>
</dbReference>
<organism evidence="1 2">
    <name type="scientific">Catharanthus roseus</name>
    <name type="common">Madagascar periwinkle</name>
    <name type="synonym">Vinca rosea</name>
    <dbReference type="NCBI Taxonomy" id="4058"/>
    <lineage>
        <taxon>Eukaryota</taxon>
        <taxon>Viridiplantae</taxon>
        <taxon>Streptophyta</taxon>
        <taxon>Embryophyta</taxon>
        <taxon>Tracheophyta</taxon>
        <taxon>Spermatophyta</taxon>
        <taxon>Magnoliopsida</taxon>
        <taxon>eudicotyledons</taxon>
        <taxon>Gunneridae</taxon>
        <taxon>Pentapetalae</taxon>
        <taxon>asterids</taxon>
        <taxon>lamiids</taxon>
        <taxon>Gentianales</taxon>
        <taxon>Apocynaceae</taxon>
        <taxon>Rauvolfioideae</taxon>
        <taxon>Vinceae</taxon>
        <taxon>Catharanthinae</taxon>
        <taxon>Catharanthus</taxon>
    </lineage>
</organism>
<reference evidence="2" key="1">
    <citation type="journal article" date="2023" name="Nat. Plants">
        <title>Single-cell RNA sequencing provides a high-resolution roadmap for understanding the multicellular compartmentation of specialized metabolism.</title>
        <authorList>
            <person name="Sun S."/>
            <person name="Shen X."/>
            <person name="Li Y."/>
            <person name="Li Y."/>
            <person name="Wang S."/>
            <person name="Li R."/>
            <person name="Zhang H."/>
            <person name="Shen G."/>
            <person name="Guo B."/>
            <person name="Wei J."/>
            <person name="Xu J."/>
            <person name="St-Pierre B."/>
            <person name="Chen S."/>
            <person name="Sun C."/>
        </authorList>
    </citation>
    <scope>NUCLEOTIDE SEQUENCE [LARGE SCALE GENOMIC DNA]</scope>
</reference>
<evidence type="ECO:0000313" key="2">
    <source>
        <dbReference type="Proteomes" id="UP001060085"/>
    </source>
</evidence>
<protein>
    <submittedName>
        <fullName evidence="1">Uncharacterized protein</fullName>
    </submittedName>
</protein>
<name>A0ACC0BXN7_CATRO</name>
<gene>
    <name evidence="1" type="ORF">M9H77_08332</name>
</gene>
<keyword evidence="2" id="KW-1185">Reference proteome</keyword>
<sequence>MRDEGGGGEDWGNTSVAILAERFSKSKELEKLHKYRSREKEGSMEILERFHKAKRKAKEEATATGTAMPDDLALMAIVAGGAIHLRGESGGAQSCRGLTSIGPCCNDMLRRVEAIVYGAESFGVHSAATCVGPRQSGHG</sequence>
<comment type="caution">
    <text evidence="1">The sequence shown here is derived from an EMBL/GenBank/DDBJ whole genome shotgun (WGS) entry which is preliminary data.</text>
</comment>
<proteinExistence type="predicted"/>
<evidence type="ECO:0000313" key="1">
    <source>
        <dbReference type="EMBL" id="KAI5677382.1"/>
    </source>
</evidence>